<sequence>MPHDHRVFLVVVDDSPELNTALHFACLRARHTGGHVALLYVIEPIDGQQWLSIEHLIRAEKREQAEQTLQRLGGEAIDWSGRIPALYVREGDRREELLRLIEEDESISILVLGAGTGNEGPGPLVSHVAGRVAGRLRIPITIVPGALTDSQLSLLA</sequence>
<dbReference type="InterPro" id="IPR006016">
    <property type="entry name" value="UspA"/>
</dbReference>
<reference evidence="2 3" key="1">
    <citation type="submission" date="2015-03" db="EMBL/GenBank/DDBJ databases">
        <title>Draft genome sequence of Elstera litoralis.</title>
        <authorList>
            <person name="Rahalkar M.C."/>
            <person name="Dhakephalkar P.K."/>
            <person name="Pore S.D."/>
            <person name="Arora P."/>
            <person name="Kapse N.G."/>
            <person name="Pandit P.S."/>
        </authorList>
    </citation>
    <scope>NUCLEOTIDE SEQUENCE [LARGE SCALE GENOMIC DNA]</scope>
    <source>
        <strain evidence="2 3">Dia-1</strain>
    </source>
</reference>
<dbReference type="SUPFAM" id="SSF52402">
    <property type="entry name" value="Adenine nucleotide alpha hydrolases-like"/>
    <property type="match status" value="1"/>
</dbReference>
<name>A0A0F3IS56_9PROT</name>
<dbReference type="RefSeq" id="WP_045775927.1">
    <property type="nucleotide sequence ID" value="NZ_LAJY01000276.1"/>
</dbReference>
<accession>A0A0F3IS56</accession>
<dbReference type="EMBL" id="LAJY01000276">
    <property type="protein sequence ID" value="KJV09467.1"/>
    <property type="molecule type" value="Genomic_DNA"/>
</dbReference>
<keyword evidence="3" id="KW-1185">Reference proteome</keyword>
<dbReference type="OrthoDB" id="9813682at2"/>
<dbReference type="AlphaFoldDB" id="A0A0F3IS56"/>
<feature type="domain" description="UspA" evidence="1">
    <location>
        <begin position="7"/>
        <end position="144"/>
    </location>
</feature>
<organism evidence="2 3">
    <name type="scientific">Elstera litoralis</name>
    <dbReference type="NCBI Taxonomy" id="552518"/>
    <lineage>
        <taxon>Bacteria</taxon>
        <taxon>Pseudomonadati</taxon>
        <taxon>Pseudomonadota</taxon>
        <taxon>Alphaproteobacteria</taxon>
        <taxon>Rhodospirillales</taxon>
        <taxon>Rhodospirillaceae</taxon>
        <taxon>Elstera</taxon>
    </lineage>
</organism>
<dbReference type="PATRIC" id="fig|552518.3.peg.1747"/>
<dbReference type="Proteomes" id="UP000033774">
    <property type="component" value="Unassembled WGS sequence"/>
</dbReference>
<evidence type="ECO:0000313" key="2">
    <source>
        <dbReference type="EMBL" id="KJV09467.1"/>
    </source>
</evidence>
<gene>
    <name evidence="2" type="ORF">VZ95_11270</name>
</gene>
<dbReference type="CDD" id="cd00293">
    <property type="entry name" value="USP-like"/>
    <property type="match status" value="1"/>
</dbReference>
<evidence type="ECO:0000259" key="1">
    <source>
        <dbReference type="Pfam" id="PF00582"/>
    </source>
</evidence>
<dbReference type="Pfam" id="PF00582">
    <property type="entry name" value="Usp"/>
    <property type="match status" value="1"/>
</dbReference>
<proteinExistence type="predicted"/>
<dbReference type="Gene3D" id="3.40.50.12370">
    <property type="match status" value="1"/>
</dbReference>
<comment type="caution">
    <text evidence="2">The sequence shown here is derived from an EMBL/GenBank/DDBJ whole genome shotgun (WGS) entry which is preliminary data.</text>
</comment>
<evidence type="ECO:0000313" key="3">
    <source>
        <dbReference type="Proteomes" id="UP000033774"/>
    </source>
</evidence>
<protein>
    <submittedName>
        <fullName evidence="2">Universal stress protein</fullName>
    </submittedName>
</protein>